<comment type="caution">
    <text evidence="3">The sequence shown here is derived from an EMBL/GenBank/DDBJ whole genome shotgun (WGS) entry which is preliminary data.</text>
</comment>
<keyword evidence="3" id="KW-0489">Methyltransferase</keyword>
<dbReference type="Proteomes" id="UP000178797">
    <property type="component" value="Unassembled WGS sequence"/>
</dbReference>
<dbReference type="GO" id="GO:0008168">
    <property type="term" value="F:methyltransferase activity"/>
    <property type="evidence" value="ECO:0007669"/>
    <property type="project" value="UniProtKB-KW"/>
</dbReference>
<evidence type="ECO:0000256" key="1">
    <source>
        <dbReference type="ARBA" id="ARBA00022679"/>
    </source>
</evidence>
<evidence type="ECO:0000313" key="3">
    <source>
        <dbReference type="EMBL" id="OGL44077.1"/>
    </source>
</evidence>
<dbReference type="SUPFAM" id="SSF53335">
    <property type="entry name" value="S-adenosyl-L-methionine-dependent methyltransferases"/>
    <property type="match status" value="1"/>
</dbReference>
<dbReference type="PANTHER" id="PTHR43861">
    <property type="entry name" value="TRANS-ACONITATE 2-METHYLTRANSFERASE-RELATED"/>
    <property type="match status" value="1"/>
</dbReference>
<evidence type="ECO:0000313" key="4">
    <source>
        <dbReference type="Proteomes" id="UP000178797"/>
    </source>
</evidence>
<sequence>MSRSNNISPLTSHLSHLSSHIIGQVREYWNRRPCNIRHSPKPVMTREYFDEVEVRKYFVEPHIPGFAQFERWKGKKVLEIGCGIGTDSINFVRAGAALTVVELSEKSLEICRKRFEVYGLKARFYCGNAEELSTFLPVEPYDVIYSFGVIHHTPNPERVLSEIKRYCKPETEIRAMLYSRWSWKVFWIILKYGQGAFWRANKVVRTYSEAQTGCPVTYYYSFRDIRRLMKDYQIVQMYKDHIFPYKIDKYINYQYEWVWYLRWMPKPIFRWMERRFGWHTLVVMRRTL</sequence>
<reference evidence="3 4" key="1">
    <citation type="journal article" date="2016" name="Nat. Commun.">
        <title>Thousands of microbial genomes shed light on interconnected biogeochemical processes in an aquifer system.</title>
        <authorList>
            <person name="Anantharaman K."/>
            <person name="Brown C.T."/>
            <person name="Hug L.A."/>
            <person name="Sharon I."/>
            <person name="Castelle C.J."/>
            <person name="Probst A.J."/>
            <person name="Thomas B.C."/>
            <person name="Singh A."/>
            <person name="Wilkins M.J."/>
            <person name="Karaoz U."/>
            <person name="Brodie E.L."/>
            <person name="Williams K.H."/>
            <person name="Hubbard S.S."/>
            <person name="Banfield J.F."/>
        </authorList>
    </citation>
    <scope>NUCLEOTIDE SEQUENCE [LARGE SCALE GENOMIC DNA]</scope>
</reference>
<accession>A0A1F7RT70</accession>
<dbReference type="CDD" id="cd02440">
    <property type="entry name" value="AdoMet_MTases"/>
    <property type="match status" value="1"/>
</dbReference>
<dbReference type="InterPro" id="IPR041698">
    <property type="entry name" value="Methyltransf_25"/>
</dbReference>
<keyword evidence="1 3" id="KW-0808">Transferase</keyword>
<evidence type="ECO:0000259" key="2">
    <source>
        <dbReference type="Pfam" id="PF13649"/>
    </source>
</evidence>
<gene>
    <name evidence="3" type="ORF">A2W05_03385</name>
</gene>
<dbReference type="InterPro" id="IPR029063">
    <property type="entry name" value="SAM-dependent_MTases_sf"/>
</dbReference>
<name>A0A1F7RT70_9BACT</name>
<proteinExistence type="predicted"/>
<organism evidence="3 4">
    <name type="scientific">Candidatus Schekmanbacteria bacterium RBG_16_38_10</name>
    <dbReference type="NCBI Taxonomy" id="1817879"/>
    <lineage>
        <taxon>Bacteria</taxon>
        <taxon>Candidatus Schekmaniibacteriota</taxon>
    </lineage>
</organism>
<protein>
    <submittedName>
        <fullName evidence="3">Methyltransferase type 12</fullName>
    </submittedName>
</protein>
<dbReference type="EMBL" id="MGDE01000195">
    <property type="protein sequence ID" value="OGL44077.1"/>
    <property type="molecule type" value="Genomic_DNA"/>
</dbReference>
<dbReference type="GO" id="GO:0032259">
    <property type="term" value="P:methylation"/>
    <property type="evidence" value="ECO:0007669"/>
    <property type="project" value="UniProtKB-KW"/>
</dbReference>
<dbReference type="AlphaFoldDB" id="A0A1F7RT70"/>
<dbReference type="Pfam" id="PF13649">
    <property type="entry name" value="Methyltransf_25"/>
    <property type="match status" value="1"/>
</dbReference>
<dbReference type="Gene3D" id="3.40.50.150">
    <property type="entry name" value="Vaccinia Virus protein VP39"/>
    <property type="match status" value="1"/>
</dbReference>
<feature type="domain" description="Methyltransferase" evidence="2">
    <location>
        <begin position="77"/>
        <end position="169"/>
    </location>
</feature>